<keyword evidence="2" id="KW-1185">Reference proteome</keyword>
<dbReference type="EMBL" id="CCXZ01000097">
    <property type="protein sequence ID" value="CEG15307.1"/>
    <property type="molecule type" value="Genomic_DNA"/>
</dbReference>
<comment type="caution">
    <text evidence="1">The sequence shown here is derived from an EMBL/GenBank/DDBJ whole genome shotgun (WGS) entry which is preliminary data.</text>
</comment>
<protein>
    <recommendedName>
        <fullName evidence="3">HPt domain-containing protein</fullName>
    </recommendedName>
</protein>
<accession>A0A0U5G5T6</accession>
<sequence>MMVVKIDPGSNLATLARINPAAAANYADAILQELDEIVKHCTVADPTTRSEELFAQVHALKNAVAPIGDHALIVACTGLLGPLMQGECRAEMATQFRLVAAAAATAVADYRCDFRSTASIAATSSFKPSGL</sequence>
<dbReference type="RefSeq" id="WP_040234089.1">
    <property type="nucleotide sequence ID" value="NZ_CAVLIB010000032.1"/>
</dbReference>
<name>A0A0U5G5T6_XANCI</name>
<organism evidence="1 2">
    <name type="scientific">Xanthomonas citri pv. citri</name>
    <dbReference type="NCBI Taxonomy" id="611301"/>
    <lineage>
        <taxon>Bacteria</taxon>
        <taxon>Pseudomonadati</taxon>
        <taxon>Pseudomonadota</taxon>
        <taxon>Gammaproteobacteria</taxon>
        <taxon>Lysobacterales</taxon>
        <taxon>Lysobacteraceae</taxon>
        <taxon>Xanthomonas</taxon>
    </lineage>
</organism>
<evidence type="ECO:0008006" key="3">
    <source>
        <dbReference type="Google" id="ProtNLM"/>
    </source>
</evidence>
<reference evidence="1 2" key="1">
    <citation type="submission" date="2014-09" db="EMBL/GenBank/DDBJ databases">
        <authorList>
            <person name="Regsiter A."/>
        </authorList>
    </citation>
    <scope>NUCLEOTIDE SEQUENCE [LARGE SCALE GENOMIC DNA]</scope>
</reference>
<evidence type="ECO:0000313" key="1">
    <source>
        <dbReference type="EMBL" id="CEG15307.1"/>
    </source>
</evidence>
<gene>
    <name evidence="1" type="ORF">XAC3562_1860009</name>
</gene>
<dbReference type="GeneID" id="39482714"/>
<proteinExistence type="predicted"/>
<dbReference type="Proteomes" id="UP000052230">
    <property type="component" value="Unassembled WGS sequence"/>
</dbReference>
<dbReference type="AlphaFoldDB" id="A0A0U5G5T6"/>
<evidence type="ECO:0000313" key="2">
    <source>
        <dbReference type="Proteomes" id="UP000052230"/>
    </source>
</evidence>